<evidence type="ECO:0000256" key="1">
    <source>
        <dbReference type="ARBA" id="ARBA00038154"/>
    </source>
</evidence>
<protein>
    <submittedName>
        <fullName evidence="4">pH-response regulator protein palA/rim20</fullName>
    </submittedName>
</protein>
<name>A0A8H7BQ09_9FUNG</name>
<feature type="non-terminal residue" evidence="4">
    <location>
        <position position="737"/>
    </location>
</feature>
<comment type="caution">
    <text evidence="4">The sequence shown here is derived from an EMBL/GenBank/DDBJ whole genome shotgun (WGS) entry which is preliminary data.</text>
</comment>
<keyword evidence="2" id="KW-0175">Coiled coil</keyword>
<comment type="similarity">
    <text evidence="1">Belongs to the palA/RIM20 family.</text>
</comment>
<accession>A0A8H7BQ09</accession>
<feature type="domain" description="BRO1" evidence="3">
    <location>
        <begin position="1"/>
        <end position="415"/>
    </location>
</feature>
<dbReference type="Gene3D" id="1.20.140.50">
    <property type="entry name" value="alix/aip1 like domains"/>
    <property type="match status" value="1"/>
</dbReference>
<dbReference type="InterPro" id="IPR004328">
    <property type="entry name" value="BRO1_dom"/>
</dbReference>
<dbReference type="Proteomes" id="UP000605846">
    <property type="component" value="Unassembled WGS sequence"/>
</dbReference>
<organism evidence="4 5">
    <name type="scientific">Apophysomyces ossiformis</name>
    <dbReference type="NCBI Taxonomy" id="679940"/>
    <lineage>
        <taxon>Eukaryota</taxon>
        <taxon>Fungi</taxon>
        <taxon>Fungi incertae sedis</taxon>
        <taxon>Mucoromycota</taxon>
        <taxon>Mucoromycotina</taxon>
        <taxon>Mucoromycetes</taxon>
        <taxon>Mucorales</taxon>
        <taxon>Mucorineae</taxon>
        <taxon>Mucoraceae</taxon>
        <taxon>Apophysomyces</taxon>
    </lineage>
</organism>
<evidence type="ECO:0000313" key="4">
    <source>
        <dbReference type="EMBL" id="KAF7721506.1"/>
    </source>
</evidence>
<reference evidence="4" key="1">
    <citation type="submission" date="2020-01" db="EMBL/GenBank/DDBJ databases">
        <title>Genome Sequencing of Three Apophysomyces-Like Fungal Strains Confirms a Novel Fungal Genus in the Mucoromycota with divergent Burkholderia-like Endosymbiotic Bacteria.</title>
        <authorList>
            <person name="Stajich J.E."/>
            <person name="Macias A.M."/>
            <person name="Carter-House D."/>
            <person name="Lovett B."/>
            <person name="Kasson L.R."/>
            <person name="Berry K."/>
            <person name="Grigoriev I."/>
            <person name="Chang Y."/>
            <person name="Spatafora J."/>
            <person name="Kasson M.T."/>
        </authorList>
    </citation>
    <scope>NUCLEOTIDE SEQUENCE</scope>
    <source>
        <strain evidence="4">NRRL A-21654</strain>
    </source>
</reference>
<dbReference type="AlphaFoldDB" id="A0A8H7BQ09"/>
<dbReference type="EMBL" id="JABAYA010000259">
    <property type="protein sequence ID" value="KAF7721506.1"/>
    <property type="molecule type" value="Genomic_DNA"/>
</dbReference>
<dbReference type="InterPro" id="IPR038499">
    <property type="entry name" value="BRO1_sf"/>
</dbReference>
<sequence>MLAAQVKCTERVTWTPFLREYISNGYAEHPDLYTDDFRILDELRNDCIYMETNEKALNRLIKYYAQLVGIEFPWHLAFSTEASKPVSHRNMNYEKACVLYSIGAMYSQLGNSENRRTTEGVKKACNYFQVRDKVMVFSNLMCRKNAAGCFKHLRDIVIPEMRIPPTADMTTYALQCLINFTLAQAQECMWQKAAMDQMKDGTIARLASKISELYDVAFELASNSSIQNVFPKQWLTHMQVKALHFNAAAQFRKSCECISQNKYGEEVARLQLANAHVKRAFDVLNSYFSGPISVSAAVVNDLQSLQQIIQTNLARAEKDNDMIYLEFVPSSSALPAISKIEMVSAVVPDEICDPVSLMLSAQRSTVNPHTTLGLPLFQKLVPFAVHQAASVYVDRKERVIKEDIIGRLEELTEVYYSTLQSLNLHVTLATSDKRVRLPEALLKQAEEIRNDGGSKILYDYWEMVQQASRKNSDILEAAFNALDEEHENDERQRTRFRERWNRPQSHTLTQQLVAQGQKHRTTLTSAQRADQIVRAKLDTWVKIIDVLALPEEELKAFIPGTYASTDNENESNAIIRLKQLVEEMQQQLAKRRVITERAKNASNADDISPALLKKAAQLTAKSPIVKIDPAQFEELFTEELRKYDEFLMEIDNQEVRQTQMLREMTEVHQGYTTSTQQNTTSTKREKALQNLNQAYHKFKEIKTNLTEGIKFYGEHAKALTAFQDACIEYKDRRKTEA</sequence>
<dbReference type="GO" id="GO:0005768">
    <property type="term" value="C:endosome"/>
    <property type="evidence" value="ECO:0007669"/>
    <property type="project" value="TreeGrafter"/>
</dbReference>
<dbReference type="PANTHER" id="PTHR23030:SF39">
    <property type="entry name" value="PROGRAMMED CELL DEATH 6-INTERACTING PROTEIN"/>
    <property type="match status" value="1"/>
</dbReference>
<dbReference type="PANTHER" id="PTHR23030">
    <property type="entry name" value="PCD6 INTERACTING PROTEIN-RELATED"/>
    <property type="match status" value="1"/>
</dbReference>
<dbReference type="Gene3D" id="1.25.40.280">
    <property type="entry name" value="alix/aip1 like domains"/>
    <property type="match status" value="1"/>
</dbReference>
<dbReference type="Gene3D" id="1.20.120.560">
    <property type="entry name" value="alix/aip1 in complex with the ypdl late domain"/>
    <property type="match status" value="1"/>
</dbReference>
<feature type="coiled-coil region" evidence="2">
    <location>
        <begin position="567"/>
        <end position="597"/>
    </location>
</feature>
<dbReference type="Pfam" id="PF13949">
    <property type="entry name" value="ALIX_LYPXL_bnd"/>
    <property type="match status" value="1"/>
</dbReference>
<proteinExistence type="inferred from homology"/>
<gene>
    <name evidence="4" type="primary">RIM20_1</name>
    <name evidence="4" type="ORF">EC973_004555</name>
</gene>
<dbReference type="PROSITE" id="PS51180">
    <property type="entry name" value="BRO1"/>
    <property type="match status" value="1"/>
</dbReference>
<dbReference type="CDD" id="cd09241">
    <property type="entry name" value="BRO1_ScRim20-like"/>
    <property type="match status" value="1"/>
</dbReference>
<dbReference type="OrthoDB" id="64867at2759"/>
<dbReference type="SMART" id="SM01041">
    <property type="entry name" value="BRO1"/>
    <property type="match status" value="1"/>
</dbReference>
<evidence type="ECO:0000256" key="2">
    <source>
        <dbReference type="SAM" id="Coils"/>
    </source>
</evidence>
<evidence type="ECO:0000313" key="5">
    <source>
        <dbReference type="Proteomes" id="UP000605846"/>
    </source>
</evidence>
<evidence type="ECO:0000259" key="3">
    <source>
        <dbReference type="PROSITE" id="PS51180"/>
    </source>
</evidence>
<keyword evidence="5" id="KW-1185">Reference proteome</keyword>
<dbReference type="Pfam" id="PF03097">
    <property type="entry name" value="BRO1"/>
    <property type="match status" value="1"/>
</dbReference>
<dbReference type="InterPro" id="IPR025304">
    <property type="entry name" value="ALIX_V_dom"/>
</dbReference>